<accession>A0AAN4ZQJ1</accession>
<proteinExistence type="predicted"/>
<sequence length="241" mass="27789">LTTFLLLSVTVYAQNDSSCSCNDWYGSCRSEGVEWTDEGVWRYSCHKGDSQFLACVTSTGDEIGSNENITLDGVWHSCEINDKRIRYERELTCNVSGEVHRVGEKFRDGIFQWLCLDTGRWVTGCYYKNETGDDVLLNIGESAYNGLVKHVCDRYVDYPGRVQYYTQIRDDVKVVTGSRKKNHNIPDGSEHRITGKANRWMHENAESFIAHEGIEYRARIRYLPASRREFTAPPKQSFRLR</sequence>
<evidence type="ECO:0000313" key="2">
    <source>
        <dbReference type="Proteomes" id="UP001328107"/>
    </source>
</evidence>
<dbReference type="AlphaFoldDB" id="A0AAN4ZQJ1"/>
<dbReference type="Proteomes" id="UP001328107">
    <property type="component" value="Unassembled WGS sequence"/>
</dbReference>
<feature type="non-terminal residue" evidence="1">
    <location>
        <position position="1"/>
    </location>
</feature>
<gene>
    <name evidence="1" type="ORF">PMAYCL1PPCAC_12130</name>
</gene>
<comment type="caution">
    <text evidence="1">The sequence shown here is derived from an EMBL/GenBank/DDBJ whole genome shotgun (WGS) entry which is preliminary data.</text>
</comment>
<keyword evidence="2" id="KW-1185">Reference proteome</keyword>
<dbReference type="EMBL" id="BTRK01000003">
    <property type="protein sequence ID" value="GMR41935.1"/>
    <property type="molecule type" value="Genomic_DNA"/>
</dbReference>
<evidence type="ECO:0000313" key="1">
    <source>
        <dbReference type="EMBL" id="GMR41935.1"/>
    </source>
</evidence>
<reference evidence="2" key="1">
    <citation type="submission" date="2022-10" db="EMBL/GenBank/DDBJ databases">
        <title>Genome assembly of Pristionchus species.</title>
        <authorList>
            <person name="Yoshida K."/>
            <person name="Sommer R.J."/>
        </authorList>
    </citation>
    <scope>NUCLEOTIDE SEQUENCE [LARGE SCALE GENOMIC DNA]</scope>
    <source>
        <strain evidence="2">RS5460</strain>
    </source>
</reference>
<name>A0AAN4ZQJ1_9BILA</name>
<protein>
    <submittedName>
        <fullName evidence="1">Uncharacterized protein</fullName>
    </submittedName>
</protein>
<organism evidence="1 2">
    <name type="scientific">Pristionchus mayeri</name>
    <dbReference type="NCBI Taxonomy" id="1317129"/>
    <lineage>
        <taxon>Eukaryota</taxon>
        <taxon>Metazoa</taxon>
        <taxon>Ecdysozoa</taxon>
        <taxon>Nematoda</taxon>
        <taxon>Chromadorea</taxon>
        <taxon>Rhabditida</taxon>
        <taxon>Rhabditina</taxon>
        <taxon>Diplogasteromorpha</taxon>
        <taxon>Diplogasteroidea</taxon>
        <taxon>Neodiplogasteridae</taxon>
        <taxon>Pristionchus</taxon>
    </lineage>
</organism>